<dbReference type="EMBL" id="AP014680">
    <property type="protein sequence ID" value="BAP86458.1"/>
    <property type="molecule type" value="Genomic_DNA"/>
</dbReference>
<gene>
    <name evidence="13 16" type="primary">thrB</name>
    <name evidence="16" type="ORF">LOOC260_119520</name>
</gene>
<accession>A0A0A1GZM9</accession>
<evidence type="ECO:0000256" key="5">
    <source>
        <dbReference type="ARBA" id="ARBA00022605"/>
    </source>
</evidence>
<dbReference type="SUPFAM" id="SSF54211">
    <property type="entry name" value="Ribosomal protein S5 domain 2-like"/>
    <property type="match status" value="1"/>
</dbReference>
<evidence type="ECO:0000256" key="3">
    <source>
        <dbReference type="ARBA" id="ARBA00012078"/>
    </source>
</evidence>
<reference evidence="16 17" key="1">
    <citation type="submission" date="2014-11" db="EMBL/GenBank/DDBJ databases">
        <title>Complete genome sequence and analysis of Lactobacillus hokkaidonensis LOOC260T.</title>
        <authorList>
            <person name="Tanizawa Y."/>
            <person name="Tohno M."/>
            <person name="Kaminuma E."/>
            <person name="Nakamura Y."/>
            <person name="Arita M."/>
        </authorList>
    </citation>
    <scope>NUCLEOTIDE SEQUENCE [LARGE SCALE GENOMIC DNA]</scope>
    <source>
        <strain evidence="16 17">LOOC260</strain>
    </source>
</reference>
<dbReference type="RefSeq" id="WP_041094538.1">
    <property type="nucleotide sequence ID" value="NZ_AP014680.1"/>
</dbReference>
<evidence type="ECO:0000259" key="15">
    <source>
        <dbReference type="Pfam" id="PF08544"/>
    </source>
</evidence>
<keyword evidence="10 13" id="KW-0067">ATP-binding</keyword>
<dbReference type="GO" id="GO:0005524">
    <property type="term" value="F:ATP binding"/>
    <property type="evidence" value="ECO:0007669"/>
    <property type="project" value="UniProtKB-UniRule"/>
</dbReference>
<keyword evidence="7 13" id="KW-0791">Threonine biosynthesis</keyword>
<comment type="function">
    <text evidence="12 13">Catalyzes the ATP-dependent phosphorylation of L-homoserine to L-homoserine phosphate.</text>
</comment>
<keyword evidence="13" id="KW-0963">Cytoplasm</keyword>
<proteinExistence type="inferred from homology"/>
<dbReference type="GO" id="GO:0004413">
    <property type="term" value="F:homoserine kinase activity"/>
    <property type="evidence" value="ECO:0007669"/>
    <property type="project" value="UniProtKB-UniRule"/>
</dbReference>
<dbReference type="NCBIfam" id="TIGR00191">
    <property type="entry name" value="thrB"/>
    <property type="match status" value="1"/>
</dbReference>
<evidence type="ECO:0000256" key="13">
    <source>
        <dbReference type="HAMAP-Rule" id="MF_00384"/>
    </source>
</evidence>
<feature type="domain" description="GHMP kinase N-terminal" evidence="14">
    <location>
        <begin position="55"/>
        <end position="131"/>
    </location>
</feature>
<dbReference type="AlphaFoldDB" id="A0A0A1GZM9"/>
<keyword evidence="9 13" id="KW-0418">Kinase</keyword>
<dbReference type="EC" id="2.7.1.39" evidence="3 13"/>
<feature type="binding site" evidence="13">
    <location>
        <begin position="79"/>
        <end position="89"/>
    </location>
    <ligand>
        <name>ATP</name>
        <dbReference type="ChEBI" id="CHEBI:30616"/>
    </ligand>
</feature>
<comment type="subcellular location">
    <subcellularLocation>
        <location evidence="13">Cytoplasm</location>
    </subcellularLocation>
</comment>
<dbReference type="PROSITE" id="PS00627">
    <property type="entry name" value="GHMP_KINASES_ATP"/>
    <property type="match status" value="1"/>
</dbReference>
<protein>
    <recommendedName>
        <fullName evidence="4 13">Homoserine kinase</fullName>
        <shortName evidence="13">HK</shortName>
        <shortName evidence="13">HSK</shortName>
        <ecNumber evidence="3 13">2.7.1.39</ecNumber>
    </recommendedName>
</protein>
<evidence type="ECO:0000259" key="14">
    <source>
        <dbReference type="Pfam" id="PF00288"/>
    </source>
</evidence>
<dbReference type="PANTHER" id="PTHR20861">
    <property type="entry name" value="HOMOSERINE/4-DIPHOSPHOCYTIDYL-2-C-METHYL-D-ERYTHRITOL KINASE"/>
    <property type="match status" value="1"/>
</dbReference>
<evidence type="ECO:0000313" key="17">
    <source>
        <dbReference type="Proteomes" id="UP000031620"/>
    </source>
</evidence>
<dbReference type="Pfam" id="PF08544">
    <property type="entry name" value="GHMP_kinases_C"/>
    <property type="match status" value="1"/>
</dbReference>
<evidence type="ECO:0000256" key="10">
    <source>
        <dbReference type="ARBA" id="ARBA00022840"/>
    </source>
</evidence>
<dbReference type="SUPFAM" id="SSF55060">
    <property type="entry name" value="GHMP Kinase, C-terminal domain"/>
    <property type="match status" value="1"/>
</dbReference>
<dbReference type="GO" id="GO:0009088">
    <property type="term" value="P:threonine biosynthetic process"/>
    <property type="evidence" value="ECO:0007669"/>
    <property type="project" value="UniProtKB-UniRule"/>
</dbReference>
<evidence type="ECO:0000256" key="12">
    <source>
        <dbReference type="ARBA" id="ARBA00049954"/>
    </source>
</evidence>
<evidence type="ECO:0000256" key="7">
    <source>
        <dbReference type="ARBA" id="ARBA00022697"/>
    </source>
</evidence>
<feature type="domain" description="GHMP kinase C-terminal" evidence="15">
    <location>
        <begin position="193"/>
        <end position="266"/>
    </location>
</feature>
<dbReference type="Gene3D" id="3.30.70.890">
    <property type="entry name" value="GHMP kinase, C-terminal domain"/>
    <property type="match status" value="1"/>
</dbReference>
<dbReference type="InterPro" id="IPR036554">
    <property type="entry name" value="GHMP_kinase_C_sf"/>
</dbReference>
<dbReference type="PIRSF" id="PIRSF000676">
    <property type="entry name" value="Homoser_kin"/>
    <property type="match status" value="1"/>
</dbReference>
<evidence type="ECO:0000313" key="16">
    <source>
        <dbReference type="EMBL" id="BAP86458.1"/>
    </source>
</evidence>
<dbReference type="HOGENOM" id="CLU_041243_0_0_9"/>
<evidence type="ECO:0000256" key="4">
    <source>
        <dbReference type="ARBA" id="ARBA00017858"/>
    </source>
</evidence>
<dbReference type="STRING" id="1291742.LOOC260_119520"/>
<dbReference type="Gene3D" id="3.30.230.10">
    <property type="match status" value="1"/>
</dbReference>
<name>A0A0A1GZM9_9LACO</name>
<comment type="catalytic activity">
    <reaction evidence="11 13">
        <text>L-homoserine + ATP = O-phospho-L-homoserine + ADP + H(+)</text>
        <dbReference type="Rhea" id="RHEA:13985"/>
        <dbReference type="ChEBI" id="CHEBI:15378"/>
        <dbReference type="ChEBI" id="CHEBI:30616"/>
        <dbReference type="ChEBI" id="CHEBI:57476"/>
        <dbReference type="ChEBI" id="CHEBI:57590"/>
        <dbReference type="ChEBI" id="CHEBI:456216"/>
        <dbReference type="EC" id="2.7.1.39"/>
    </reaction>
</comment>
<dbReference type="Pfam" id="PF00288">
    <property type="entry name" value="GHMP_kinases_N"/>
    <property type="match status" value="1"/>
</dbReference>
<dbReference type="InterPro" id="IPR006204">
    <property type="entry name" value="GHMP_kinase_N_dom"/>
</dbReference>
<dbReference type="UniPathway" id="UPA00050">
    <property type="reaction ID" value="UER00064"/>
</dbReference>
<comment type="pathway">
    <text evidence="1 13">Amino-acid biosynthesis; L-threonine biosynthesis; L-threonine from L-aspartate: step 4/5.</text>
</comment>
<dbReference type="InterPro" id="IPR020568">
    <property type="entry name" value="Ribosomal_Su5_D2-typ_SF"/>
</dbReference>
<comment type="similarity">
    <text evidence="2 13">Belongs to the GHMP kinase family. Homoserine kinase subfamily.</text>
</comment>
<organism evidence="16 17">
    <name type="scientific">Paucilactobacillus hokkaidonensis JCM 18461</name>
    <dbReference type="NCBI Taxonomy" id="1291742"/>
    <lineage>
        <taxon>Bacteria</taxon>
        <taxon>Bacillati</taxon>
        <taxon>Bacillota</taxon>
        <taxon>Bacilli</taxon>
        <taxon>Lactobacillales</taxon>
        <taxon>Lactobacillaceae</taxon>
        <taxon>Paucilactobacillus</taxon>
    </lineage>
</organism>
<dbReference type="InterPro" id="IPR013750">
    <property type="entry name" value="GHMP_kinase_C_dom"/>
</dbReference>
<evidence type="ECO:0000256" key="1">
    <source>
        <dbReference type="ARBA" id="ARBA00005015"/>
    </source>
</evidence>
<evidence type="ECO:0000256" key="9">
    <source>
        <dbReference type="ARBA" id="ARBA00022777"/>
    </source>
</evidence>
<dbReference type="KEGG" id="lho:LOOC260_119520"/>
<dbReference type="InterPro" id="IPR006203">
    <property type="entry name" value="GHMP_knse_ATP-bd_CS"/>
</dbReference>
<evidence type="ECO:0000256" key="8">
    <source>
        <dbReference type="ARBA" id="ARBA00022741"/>
    </source>
</evidence>
<evidence type="ECO:0000256" key="6">
    <source>
        <dbReference type="ARBA" id="ARBA00022679"/>
    </source>
</evidence>
<keyword evidence="5 13" id="KW-0028">Amino-acid biosynthesis</keyword>
<dbReference type="HAMAP" id="MF_00384">
    <property type="entry name" value="Homoser_kinase"/>
    <property type="match status" value="1"/>
</dbReference>
<dbReference type="PRINTS" id="PR00958">
    <property type="entry name" value="HOMSERKINASE"/>
</dbReference>
<dbReference type="Proteomes" id="UP000031620">
    <property type="component" value="Chromosome"/>
</dbReference>
<evidence type="ECO:0000256" key="11">
    <source>
        <dbReference type="ARBA" id="ARBA00049375"/>
    </source>
</evidence>
<keyword evidence="8 13" id="KW-0547">Nucleotide-binding</keyword>
<dbReference type="GO" id="GO:0005737">
    <property type="term" value="C:cytoplasm"/>
    <property type="evidence" value="ECO:0007669"/>
    <property type="project" value="UniProtKB-SubCell"/>
</dbReference>
<keyword evidence="6 13" id="KW-0808">Transferase</keyword>
<dbReference type="PANTHER" id="PTHR20861:SF1">
    <property type="entry name" value="HOMOSERINE KINASE"/>
    <property type="match status" value="1"/>
</dbReference>
<dbReference type="InterPro" id="IPR000870">
    <property type="entry name" value="Homoserine_kinase"/>
</dbReference>
<dbReference type="InterPro" id="IPR014721">
    <property type="entry name" value="Ribsml_uS5_D2-typ_fold_subgr"/>
</dbReference>
<sequence>MIIKVPATSANIGPGFDSIGIAVSLFLTIKVLGPSKTWNIRHSLGSTVPSDDTNLILSTALSIVPKLTPHHIEMITDIPMTRGLGSSSSAIVAGIELANQLGNLKLSNDEKLQFACTIEGHPDNVAPAILGNLVIGTNVNGRFSAVKANFPNFALVACIPSYELKTSESRNVLPRKLEFNIATHASSVSNTFVAALLTGDYKIMGQMIELDQFHEPFRQAMVPELKPIRKLGHRCGAIATYLSGAGPTVMTIIENKKVDNFISELKKISLSLEQIKIISIVHDGVTVM</sequence>
<evidence type="ECO:0000256" key="2">
    <source>
        <dbReference type="ARBA" id="ARBA00007370"/>
    </source>
</evidence>